<feature type="domain" description="FAD-dependent oxidoreductase 2 FAD-binding" evidence="6">
    <location>
        <begin position="10"/>
        <end position="494"/>
    </location>
</feature>
<evidence type="ECO:0000313" key="8">
    <source>
        <dbReference type="Proteomes" id="UP001501218"/>
    </source>
</evidence>
<dbReference type="Gene3D" id="3.50.50.60">
    <property type="entry name" value="FAD/NAD(P)-binding domain"/>
    <property type="match status" value="3"/>
</dbReference>
<dbReference type="PANTHER" id="PTHR43400:SF10">
    <property type="entry name" value="3-OXOSTEROID 1-DEHYDROGENASE"/>
    <property type="match status" value="1"/>
</dbReference>
<evidence type="ECO:0000313" key="7">
    <source>
        <dbReference type="EMBL" id="GAA2343101.1"/>
    </source>
</evidence>
<dbReference type="InterPro" id="IPR027477">
    <property type="entry name" value="Succ_DH/fumarate_Rdtase_cat_sf"/>
</dbReference>
<keyword evidence="4" id="KW-0560">Oxidoreductase</keyword>
<dbReference type="InterPro" id="IPR050315">
    <property type="entry name" value="FAD-oxidoreductase_2"/>
</dbReference>
<evidence type="ECO:0000256" key="2">
    <source>
        <dbReference type="ARBA" id="ARBA00022630"/>
    </source>
</evidence>
<feature type="region of interest" description="Disordered" evidence="5">
    <location>
        <begin position="146"/>
        <end position="165"/>
    </location>
</feature>
<keyword evidence="3" id="KW-0274">FAD</keyword>
<comment type="caution">
    <text evidence="7">The sequence shown here is derived from an EMBL/GenBank/DDBJ whole genome shotgun (WGS) entry which is preliminary data.</text>
</comment>
<keyword evidence="2" id="KW-0285">Flavoprotein</keyword>
<gene>
    <name evidence="7" type="ORF">GCM10009854_19840</name>
</gene>
<proteinExistence type="predicted"/>
<dbReference type="Pfam" id="PF00890">
    <property type="entry name" value="FAD_binding_2"/>
    <property type="match status" value="1"/>
</dbReference>
<dbReference type="RefSeq" id="WP_344129046.1">
    <property type="nucleotide sequence ID" value="NZ_BAAARA010000004.1"/>
</dbReference>
<evidence type="ECO:0000256" key="4">
    <source>
        <dbReference type="ARBA" id="ARBA00023002"/>
    </source>
</evidence>
<dbReference type="Proteomes" id="UP001501218">
    <property type="component" value="Unassembled WGS sequence"/>
</dbReference>
<name>A0ABN3G2Y0_9PSEU</name>
<protein>
    <submittedName>
        <fullName evidence="7">FAD-binding protein</fullName>
    </submittedName>
</protein>
<accession>A0ABN3G2Y0</accession>
<reference evidence="7 8" key="1">
    <citation type="journal article" date="2019" name="Int. J. Syst. Evol. Microbiol.">
        <title>The Global Catalogue of Microorganisms (GCM) 10K type strain sequencing project: providing services to taxonomists for standard genome sequencing and annotation.</title>
        <authorList>
            <consortium name="The Broad Institute Genomics Platform"/>
            <consortium name="The Broad Institute Genome Sequencing Center for Infectious Disease"/>
            <person name="Wu L."/>
            <person name="Ma J."/>
        </authorList>
    </citation>
    <scope>NUCLEOTIDE SEQUENCE [LARGE SCALE GENOMIC DNA]</scope>
    <source>
        <strain evidence="7 8">JCM 16221</strain>
    </source>
</reference>
<evidence type="ECO:0000259" key="6">
    <source>
        <dbReference type="Pfam" id="PF00890"/>
    </source>
</evidence>
<dbReference type="InterPro" id="IPR003953">
    <property type="entry name" value="FAD-dep_OxRdtase_2_FAD-bd"/>
</dbReference>
<comment type="cofactor">
    <cofactor evidence="1">
        <name>FAD</name>
        <dbReference type="ChEBI" id="CHEBI:57692"/>
    </cofactor>
</comment>
<organism evidence="7 8">
    <name type="scientific">Saccharopolyspora halophila</name>
    <dbReference type="NCBI Taxonomy" id="405551"/>
    <lineage>
        <taxon>Bacteria</taxon>
        <taxon>Bacillati</taxon>
        <taxon>Actinomycetota</taxon>
        <taxon>Actinomycetes</taxon>
        <taxon>Pseudonocardiales</taxon>
        <taxon>Pseudonocardiaceae</taxon>
        <taxon>Saccharopolyspora</taxon>
    </lineage>
</organism>
<evidence type="ECO:0000256" key="5">
    <source>
        <dbReference type="SAM" id="MobiDB-lite"/>
    </source>
</evidence>
<dbReference type="InterPro" id="IPR036188">
    <property type="entry name" value="FAD/NAD-bd_sf"/>
</dbReference>
<dbReference type="SUPFAM" id="SSF56425">
    <property type="entry name" value="Succinate dehydrogenase/fumarate reductase flavoprotein, catalytic domain"/>
    <property type="match status" value="1"/>
</dbReference>
<evidence type="ECO:0000256" key="3">
    <source>
        <dbReference type="ARBA" id="ARBA00022827"/>
    </source>
</evidence>
<dbReference type="PANTHER" id="PTHR43400">
    <property type="entry name" value="FUMARATE REDUCTASE"/>
    <property type="match status" value="1"/>
</dbReference>
<dbReference type="NCBIfam" id="NF005511">
    <property type="entry name" value="PRK07121.1-4"/>
    <property type="match status" value="1"/>
</dbReference>
<keyword evidence="8" id="KW-1185">Reference proteome</keyword>
<sequence>MTQQWDDETDVLVVGFGGAGACAAIEAADNGSEVLALDRFDGGGATAISGGVVYAGGGTAQQKDAGFADTTGAMLEYLRLETNGAVSDETLREFCETSIDNLEWLQSHGVPFDSSFCPYKTSYPTNEHYLYYSGNEITPPYSEVAEPAPRGHRVHGKGTSGKGLTDNLDAAARAKGVRVWRQSTVTELITDASGNVIGAQCMRLPGGFKRAAHRLLSNWNRKLNIYYRPLGKRLDGPLRRIERSGVLTRVRARRGVVLAAGGFVFNKPMLTEHAPAYRSGSALGTIGDDGSGIRLGRAVGGATTRMHRVSAWRFINPPVALSKGVLVDGAGERFVNELSYGAKVGERMVEEHGGIAYLIADQRLVDEAKRQLPEQTLWFQRLQMEYLFRAGHIKADSVEELARRTGIDERGLVRTLSAYNAGGPDAFGKAEQYLQAIERGPYYAFDCSLRTRQGYPCPMITLGGLAVDEASGLVARADGSTIAGLYAAGRNASGICSESYVSGLSLADCVYSGRRAGRHVATRESSA</sequence>
<dbReference type="SUPFAM" id="SSF51905">
    <property type="entry name" value="FAD/NAD(P)-binding domain"/>
    <property type="match status" value="1"/>
</dbReference>
<dbReference type="EMBL" id="BAAARA010000004">
    <property type="protein sequence ID" value="GAA2343101.1"/>
    <property type="molecule type" value="Genomic_DNA"/>
</dbReference>
<evidence type="ECO:0000256" key="1">
    <source>
        <dbReference type="ARBA" id="ARBA00001974"/>
    </source>
</evidence>
<dbReference type="PRINTS" id="PR00411">
    <property type="entry name" value="PNDRDTASEI"/>
</dbReference>
<dbReference type="Gene3D" id="3.90.700.10">
    <property type="entry name" value="Succinate dehydrogenase/fumarate reductase flavoprotein, catalytic domain"/>
    <property type="match status" value="1"/>
</dbReference>